<feature type="compositionally biased region" description="Basic and acidic residues" evidence="1">
    <location>
        <begin position="1"/>
        <end position="17"/>
    </location>
</feature>
<dbReference type="EMBL" id="CAACVG010000275">
    <property type="protein sequence ID" value="VEN33877.1"/>
    <property type="molecule type" value="Genomic_DNA"/>
</dbReference>
<reference evidence="2 3" key="1">
    <citation type="submission" date="2019-01" db="EMBL/GenBank/DDBJ databases">
        <authorList>
            <person name="Sayadi A."/>
        </authorList>
    </citation>
    <scope>NUCLEOTIDE SEQUENCE [LARGE SCALE GENOMIC DNA]</scope>
</reference>
<evidence type="ECO:0000313" key="2">
    <source>
        <dbReference type="EMBL" id="VEN33877.1"/>
    </source>
</evidence>
<evidence type="ECO:0000256" key="1">
    <source>
        <dbReference type="SAM" id="MobiDB-lite"/>
    </source>
</evidence>
<proteinExistence type="predicted"/>
<accession>A0A653BE66</accession>
<organism evidence="2 3">
    <name type="scientific">Callosobruchus maculatus</name>
    <name type="common">Southern cowpea weevil</name>
    <name type="synonym">Pulse bruchid</name>
    <dbReference type="NCBI Taxonomy" id="64391"/>
    <lineage>
        <taxon>Eukaryota</taxon>
        <taxon>Metazoa</taxon>
        <taxon>Ecdysozoa</taxon>
        <taxon>Arthropoda</taxon>
        <taxon>Hexapoda</taxon>
        <taxon>Insecta</taxon>
        <taxon>Pterygota</taxon>
        <taxon>Neoptera</taxon>
        <taxon>Endopterygota</taxon>
        <taxon>Coleoptera</taxon>
        <taxon>Polyphaga</taxon>
        <taxon>Cucujiformia</taxon>
        <taxon>Chrysomeloidea</taxon>
        <taxon>Chrysomelidae</taxon>
        <taxon>Bruchinae</taxon>
        <taxon>Bruchini</taxon>
        <taxon>Callosobruchus</taxon>
    </lineage>
</organism>
<dbReference type="Proteomes" id="UP000410492">
    <property type="component" value="Unassembled WGS sequence"/>
</dbReference>
<keyword evidence="3" id="KW-1185">Reference proteome</keyword>
<name>A0A653BE66_CALMS</name>
<gene>
    <name evidence="2" type="ORF">CALMAC_LOCUS264</name>
</gene>
<feature type="region of interest" description="Disordered" evidence="1">
    <location>
        <begin position="1"/>
        <end position="20"/>
    </location>
</feature>
<evidence type="ECO:0000313" key="3">
    <source>
        <dbReference type="Proteomes" id="UP000410492"/>
    </source>
</evidence>
<dbReference type="AlphaFoldDB" id="A0A653BE66"/>
<protein>
    <submittedName>
        <fullName evidence="2">Uncharacterized protein</fullName>
    </submittedName>
</protein>
<sequence>MEDKDKKRGPNYTEKKKSTPKYAWPVSFDTESLKKKIISSSILKWFSLSLICLDIPEIIKFSSTHSSSSYVIKLFQNKSIFELCLANIEKKLTFFQFDVTLSKA</sequence>